<accession>A0A9J8B9T2</accession>
<dbReference type="GeneTree" id="ENSGT00530000063558"/>
<sequence length="831" mass="91591">MKTMLTPHKCVWIGEGGCDRGMHQQSPPSLVTIHPGGLLALSIIQQRHTVSSRSPDLTLAPAATVLKKLGSIPSRLEQSTMAGSTVLHLGFLLKLAGILLLACSSAQRVRVRRQNMKVRINASGDTIVLKFVRPNPDIKLEGYILGYGSSMFSKQFIQLPENGEPYETEIDAEPKYLVAVQPIPTNDVKKHCTGKVNLDKPLHLVIDSVTPTSVLLSWGTYLKTPYEGNIMNDCLEDGHYTIRYRERNRKWIYQTCPTSDTVIDNLKPNTPYEFGVRSNKDDRSGIWSKPVIHNTNMGDKKMQITFKSNQPFVKTLAGPHSSLFPPRHALHNISQAGPPKNTGVNGGPKTSFAPPMVQQGTLAAPRANEPKWSQLPSDSDSHVRNDSSQLVEIPPVLPQLLSTKPSHPSVTPTAYSLPSSARTPRHGHPQTRAPSATQMPHSSSANGEHHKGFALPKPVIWSTARMGSPAARLPIPAKKPNLVGKPGGLGDKITDLNQDKASILKPKLPPVTAKPTKPKTTTSPTVTARRFETWENSSVFSSVPASKVDAMGKERYIAPHVVYKTDKKPDEPCSITTSLSYFPEEEAGEQNVTNPPRTAPSNLTVVTVEGCPSFIILDWEKTDNETTEYEVISTTNGPDGEHVSILTTNQTHTAVENLTPESRYEFKVKAKNELGEGPPSEPVTFSTESADPRVSENVSGKDAIWTQFPFKTDSYSECNGKQYVKRTWYRKFVGIQLCNSLRYKIYLSDSLNGKFYNIGDQTGHGEDHCQFVDSFLDGRTGTQLPADQLPSRPGFYRAMRQEPVHFGQIGGNSHVTYVAWYECGTPIPGKW</sequence>
<evidence type="ECO:0000259" key="2">
    <source>
        <dbReference type="PROSITE" id="PS50853"/>
    </source>
</evidence>
<dbReference type="Pfam" id="PF00041">
    <property type="entry name" value="fn3"/>
    <property type="match status" value="2"/>
</dbReference>
<feature type="compositionally biased region" description="Polar residues" evidence="1">
    <location>
        <begin position="400"/>
        <end position="422"/>
    </location>
</feature>
<name>A0A9J8B9T2_CYPCA</name>
<dbReference type="PROSITE" id="PS50853">
    <property type="entry name" value="FN3"/>
    <property type="match status" value="2"/>
</dbReference>
<feature type="region of interest" description="Disordered" evidence="1">
    <location>
        <begin position="399"/>
        <end position="452"/>
    </location>
</feature>
<feature type="region of interest" description="Disordered" evidence="1">
    <location>
        <begin position="673"/>
        <end position="698"/>
    </location>
</feature>
<dbReference type="Ensembl" id="ENSCCRT00000160215.1">
    <property type="protein sequence ID" value="ENSCCRP00000154514.1"/>
    <property type="gene ID" value="ENSCCRG00000079830.1"/>
</dbReference>
<dbReference type="InterPro" id="IPR049109">
    <property type="entry name" value="TARSH/FNDC1_C"/>
</dbReference>
<reference evidence="3" key="2">
    <citation type="submission" date="2025-09" db="UniProtKB">
        <authorList>
            <consortium name="Ensembl"/>
        </authorList>
    </citation>
    <scope>IDENTIFICATION</scope>
</reference>
<proteinExistence type="predicted"/>
<evidence type="ECO:0000313" key="3">
    <source>
        <dbReference type="Ensembl" id="ENSCCRP00000154514.1"/>
    </source>
</evidence>
<protein>
    <submittedName>
        <fullName evidence="3">ABI family, member 3 (NESH) binding protein b</fullName>
    </submittedName>
</protein>
<reference evidence="3" key="1">
    <citation type="submission" date="2025-08" db="UniProtKB">
        <authorList>
            <consortium name="Ensembl"/>
        </authorList>
    </citation>
    <scope>IDENTIFICATION</scope>
</reference>
<feature type="compositionally biased region" description="Polar residues" evidence="1">
    <location>
        <begin position="432"/>
        <end position="446"/>
    </location>
</feature>
<dbReference type="PANTHER" id="PTHR23197:SF10">
    <property type="entry name" value="TARGET OF NESH-SH3"/>
    <property type="match status" value="1"/>
</dbReference>
<feature type="domain" description="Fibronectin type-III" evidence="2">
    <location>
        <begin position="200"/>
        <end position="298"/>
    </location>
</feature>
<feature type="domain" description="Fibronectin type-III" evidence="2">
    <location>
        <begin position="599"/>
        <end position="690"/>
    </location>
</feature>
<dbReference type="SMART" id="SM00060">
    <property type="entry name" value="FN3"/>
    <property type="match status" value="2"/>
</dbReference>
<dbReference type="GO" id="GO:0010811">
    <property type="term" value="P:positive regulation of cell-substrate adhesion"/>
    <property type="evidence" value="ECO:0007669"/>
    <property type="project" value="TreeGrafter"/>
</dbReference>
<evidence type="ECO:0000256" key="1">
    <source>
        <dbReference type="SAM" id="MobiDB-lite"/>
    </source>
</evidence>
<dbReference type="CDD" id="cd00063">
    <property type="entry name" value="FN3"/>
    <property type="match status" value="2"/>
</dbReference>
<dbReference type="PANTHER" id="PTHR23197">
    <property type="entry name" value="TARSH-RELATED FIBRONECTIN DOMAIN-CONTAINING"/>
    <property type="match status" value="1"/>
</dbReference>
<organism evidence="3 4">
    <name type="scientific">Cyprinus carpio carpio</name>
    <dbReference type="NCBI Taxonomy" id="630221"/>
    <lineage>
        <taxon>Eukaryota</taxon>
        <taxon>Metazoa</taxon>
        <taxon>Chordata</taxon>
        <taxon>Craniata</taxon>
        <taxon>Vertebrata</taxon>
        <taxon>Euteleostomi</taxon>
        <taxon>Actinopterygii</taxon>
        <taxon>Neopterygii</taxon>
        <taxon>Teleostei</taxon>
        <taxon>Ostariophysi</taxon>
        <taxon>Cypriniformes</taxon>
        <taxon>Cyprinidae</taxon>
        <taxon>Cyprininae</taxon>
        <taxon>Cyprinus</taxon>
    </lineage>
</organism>
<dbReference type="InterPro" id="IPR003961">
    <property type="entry name" value="FN3_dom"/>
</dbReference>
<dbReference type="Proteomes" id="UP001108240">
    <property type="component" value="Unplaced"/>
</dbReference>
<dbReference type="AlphaFoldDB" id="A0A9J8B9T2"/>
<dbReference type="InterPro" id="IPR036116">
    <property type="entry name" value="FN3_sf"/>
</dbReference>
<dbReference type="SUPFAM" id="SSF49265">
    <property type="entry name" value="Fibronectin type III"/>
    <property type="match status" value="1"/>
</dbReference>
<evidence type="ECO:0000313" key="4">
    <source>
        <dbReference type="Proteomes" id="UP001108240"/>
    </source>
</evidence>
<dbReference type="GO" id="GO:0030198">
    <property type="term" value="P:extracellular matrix organization"/>
    <property type="evidence" value="ECO:0007669"/>
    <property type="project" value="TreeGrafter"/>
</dbReference>
<feature type="region of interest" description="Disordered" evidence="1">
    <location>
        <begin position="317"/>
        <end position="387"/>
    </location>
</feature>
<dbReference type="Gene3D" id="2.60.40.10">
    <property type="entry name" value="Immunoglobulins"/>
    <property type="match status" value="2"/>
</dbReference>
<dbReference type="InterPro" id="IPR013783">
    <property type="entry name" value="Ig-like_fold"/>
</dbReference>
<keyword evidence="4" id="KW-1185">Reference proteome</keyword>
<dbReference type="Pfam" id="PF21731">
    <property type="entry name" value="TARSH_C"/>
    <property type="match status" value="1"/>
</dbReference>